<name>A0A286BPS7_9GAMM</name>
<reference evidence="2" key="1">
    <citation type="submission" date="2017-09" db="EMBL/GenBank/DDBJ databases">
        <authorList>
            <person name="Varghese N."/>
            <person name="Submissions S."/>
        </authorList>
    </citation>
    <scope>NUCLEOTIDE SEQUENCE [LARGE SCALE GENOMIC DNA]</scope>
    <source>
        <strain evidence="2">JKS000234</strain>
    </source>
</reference>
<sequence length="71" mass="8480">MKTKATSLINKEGKDNVTNVFKTGKFWIPFHSASFYSQRNKRMTIAGILQICGEKLKNRSYYFYRKFRYPM</sequence>
<evidence type="ECO:0000313" key="1">
    <source>
        <dbReference type="EMBL" id="SOD36167.1"/>
    </source>
</evidence>
<dbReference type="Proteomes" id="UP000219271">
    <property type="component" value="Unassembled WGS sequence"/>
</dbReference>
<dbReference type="AlphaFoldDB" id="A0A286BPS7"/>
<proteinExistence type="predicted"/>
<evidence type="ECO:0000313" key="2">
    <source>
        <dbReference type="Proteomes" id="UP000219271"/>
    </source>
</evidence>
<keyword evidence="2" id="KW-1185">Reference proteome</keyword>
<protein>
    <submittedName>
        <fullName evidence="1">Uncharacterized protein</fullName>
    </submittedName>
</protein>
<organism evidence="1 2">
    <name type="scientific">Candidatus Pantoea floridensis</name>
    <dbReference type="NCBI Taxonomy" id="1938870"/>
    <lineage>
        <taxon>Bacteria</taxon>
        <taxon>Pseudomonadati</taxon>
        <taxon>Pseudomonadota</taxon>
        <taxon>Gammaproteobacteria</taxon>
        <taxon>Enterobacterales</taxon>
        <taxon>Erwiniaceae</taxon>
        <taxon>Pantoea</taxon>
    </lineage>
</organism>
<gene>
    <name evidence="1" type="ORF">SAMN06273570_0642</name>
</gene>
<dbReference type="EMBL" id="OCMY01000001">
    <property type="protein sequence ID" value="SOD36167.1"/>
    <property type="molecule type" value="Genomic_DNA"/>
</dbReference>
<accession>A0A286BPS7</accession>